<proteinExistence type="predicted"/>
<keyword evidence="2" id="KW-1185">Reference proteome</keyword>
<name>A0ABT1X0C4_9PROT</name>
<organism evidence="1 2">
    <name type="scientific">Roseomonas populi</name>
    <dbReference type="NCBI Taxonomy" id="3121582"/>
    <lineage>
        <taxon>Bacteria</taxon>
        <taxon>Pseudomonadati</taxon>
        <taxon>Pseudomonadota</taxon>
        <taxon>Alphaproteobacteria</taxon>
        <taxon>Acetobacterales</taxon>
        <taxon>Roseomonadaceae</taxon>
        <taxon>Roseomonas</taxon>
    </lineage>
</organism>
<reference evidence="1 2" key="1">
    <citation type="submission" date="2022-06" db="EMBL/GenBank/DDBJ databases">
        <title>Roseomonas CN29.</title>
        <authorList>
            <person name="Cheng Y."/>
            <person name="He X."/>
        </authorList>
    </citation>
    <scope>NUCLEOTIDE SEQUENCE [LARGE SCALE GENOMIC DNA]</scope>
    <source>
        <strain evidence="1 2">CN29</strain>
    </source>
</reference>
<protein>
    <submittedName>
        <fullName evidence="1">Uncharacterized protein</fullName>
    </submittedName>
</protein>
<dbReference type="RefSeq" id="WP_257715212.1">
    <property type="nucleotide sequence ID" value="NZ_JANJOU010000003.1"/>
</dbReference>
<accession>A0ABT1X0C4</accession>
<comment type="caution">
    <text evidence="1">The sequence shown here is derived from an EMBL/GenBank/DDBJ whole genome shotgun (WGS) entry which is preliminary data.</text>
</comment>
<dbReference type="EMBL" id="JANJOU010000003">
    <property type="protein sequence ID" value="MCR0981539.1"/>
    <property type="molecule type" value="Genomic_DNA"/>
</dbReference>
<gene>
    <name evidence="1" type="ORF">NRP21_05710</name>
</gene>
<dbReference type="Proteomes" id="UP001524642">
    <property type="component" value="Unassembled WGS sequence"/>
</dbReference>
<sequence>MVRHRGHPRPAARSGAGAVGLIAALLALGLPGLAPPVAAAPLERAEALEFLVQSACLDPAGQPIPGRLPFDPGCDRRRPMRAGEALPWRKTDWPGLAHIATQPEGYMASDALLGNLQGREAAIQTFDFGGGSAAFGRFDPASDGGQVAVLIAGRAELAVTQDGGRPGQLQWFLSPDCRPGAPAAAGWLVFGTEVPTGWWGQAVARLRIAPASDACPTGFDQALTRWRRERIPMPVRFHDDPRAREVPMDVIVSEHFGGPTVAEGAHLERFWYARGLGMVRWERWEDPARNPRVKERAEWFAGTARCRPAPFSERPAPGWGLVDCRSWTNFRRPRAGEVLHSTGWPGQR</sequence>
<evidence type="ECO:0000313" key="1">
    <source>
        <dbReference type="EMBL" id="MCR0981539.1"/>
    </source>
</evidence>
<evidence type="ECO:0000313" key="2">
    <source>
        <dbReference type="Proteomes" id="UP001524642"/>
    </source>
</evidence>